<keyword evidence="7" id="KW-1278">Translocase</keyword>
<evidence type="ECO:0000256" key="1">
    <source>
        <dbReference type="ARBA" id="ARBA00004141"/>
    </source>
</evidence>
<organism evidence="12 13">
    <name type="scientific">Trachipleistophora hominis</name>
    <name type="common">Microsporidian parasite</name>
    <dbReference type="NCBI Taxonomy" id="72359"/>
    <lineage>
        <taxon>Eukaryota</taxon>
        <taxon>Fungi</taxon>
        <taxon>Fungi incertae sedis</taxon>
        <taxon>Microsporidia</taxon>
        <taxon>Pleistophoridae</taxon>
        <taxon>Trachipleistophora</taxon>
    </lineage>
</organism>
<protein>
    <submittedName>
        <fullName evidence="12">P-type ATPase (P-ATPase) Superfamily</fullName>
        <ecNumber evidence="12">3.6.3.6</ecNumber>
    </submittedName>
</protein>
<evidence type="ECO:0000256" key="8">
    <source>
        <dbReference type="ARBA" id="ARBA00022989"/>
    </source>
</evidence>
<dbReference type="InterPro" id="IPR036412">
    <property type="entry name" value="HAD-like_sf"/>
</dbReference>
<evidence type="ECO:0000256" key="5">
    <source>
        <dbReference type="ARBA" id="ARBA00022840"/>
    </source>
</evidence>
<dbReference type="InterPro" id="IPR023299">
    <property type="entry name" value="ATPase_P-typ_cyto_dom_N"/>
</dbReference>
<dbReference type="EC" id="3.6.3.6" evidence="12"/>
<proteinExistence type="predicted"/>
<keyword evidence="9 11" id="KW-0472">Membrane</keyword>
<name>L7JU06_TRAHO</name>
<keyword evidence="12" id="KW-0378">Hydrolase</keyword>
<dbReference type="STRING" id="72359.L7JU06"/>
<dbReference type="InterPro" id="IPR023298">
    <property type="entry name" value="ATPase_P-typ_TM_dom_sf"/>
</dbReference>
<dbReference type="Gene3D" id="3.40.1110.10">
    <property type="entry name" value="Calcium-transporting ATPase, cytoplasmic domain N"/>
    <property type="match status" value="2"/>
</dbReference>
<evidence type="ECO:0000256" key="3">
    <source>
        <dbReference type="ARBA" id="ARBA00022723"/>
    </source>
</evidence>
<feature type="transmembrane region" description="Helical" evidence="11">
    <location>
        <begin position="45"/>
        <end position="68"/>
    </location>
</feature>
<keyword evidence="3" id="KW-0479">Metal-binding</keyword>
<keyword evidence="2 11" id="KW-0812">Transmembrane</keyword>
<dbReference type="OMA" id="RMMESIS"/>
<dbReference type="InParanoid" id="L7JU06"/>
<feature type="compositionally biased region" description="Low complexity" evidence="10">
    <location>
        <begin position="427"/>
        <end position="438"/>
    </location>
</feature>
<accession>L7JU06</accession>
<evidence type="ECO:0000313" key="13">
    <source>
        <dbReference type="Proteomes" id="UP000011185"/>
    </source>
</evidence>
<feature type="transmembrane region" description="Helical" evidence="11">
    <location>
        <begin position="715"/>
        <end position="732"/>
    </location>
</feature>
<dbReference type="FunCoup" id="L7JU06">
    <property type="interactions" value="159"/>
</dbReference>
<keyword evidence="4" id="KW-0547">Nucleotide-binding</keyword>
<comment type="subcellular location">
    <subcellularLocation>
        <location evidence="1">Membrane</location>
        <topology evidence="1">Multi-pass membrane protein</topology>
    </subcellularLocation>
</comment>
<dbReference type="HOGENOM" id="CLU_001828_4_1_1"/>
<dbReference type="PRINTS" id="PR00119">
    <property type="entry name" value="CATATPASE"/>
</dbReference>
<keyword evidence="5" id="KW-0067">ATP-binding</keyword>
<dbReference type="SUPFAM" id="SSF81665">
    <property type="entry name" value="Calcium ATPase, transmembrane domain M"/>
    <property type="match status" value="1"/>
</dbReference>
<feature type="transmembrane region" description="Helical" evidence="11">
    <location>
        <begin position="685"/>
        <end position="703"/>
    </location>
</feature>
<feature type="transmembrane region" description="Helical" evidence="11">
    <location>
        <begin position="605"/>
        <end position="622"/>
    </location>
</feature>
<feature type="transmembrane region" description="Helical" evidence="11">
    <location>
        <begin position="752"/>
        <end position="769"/>
    </location>
</feature>
<dbReference type="Gene3D" id="1.20.1110.10">
    <property type="entry name" value="Calcium-transporting ATPase, transmembrane domain"/>
    <property type="match status" value="1"/>
</dbReference>
<dbReference type="GO" id="GO:0016787">
    <property type="term" value="F:hydrolase activity"/>
    <property type="evidence" value="ECO:0007669"/>
    <property type="project" value="UniProtKB-KW"/>
</dbReference>
<evidence type="ECO:0000313" key="12">
    <source>
        <dbReference type="EMBL" id="ELQ74904.1"/>
    </source>
</evidence>
<sequence length="782" mass="87290">VHKIDRYTFDDKSVIAMVIETGFGTQQGKLIRKMMTNTPPDNTEAYMFLLFLLIFAVLSSIIVLYQSIKMGKSNYKIMLEIILILTNVVPPELPLELTIAVNAAVHKLLSQGVFCLEPFRIVRAGVLDVACFDKTGTLTESEMVVHSIVAHDEHGVAGILSTCHSLLEDEQRRVVGDPLEMSAFTYVNAQMVDECTIRTAGMQYDIKKRFYFSSALRRMCVVYREGKKRVYRVGMKGAPETVRKFLARVPEQYDEYRRYAAEGYRVLALAGKHLLSFTESTTRESVEKDLVFVGFVLYKSKVKEESRAVVDALKGAGCAVVMITGDNALTAVAVAKCLGIYNGGVMEGDEISVALDEWEGSIGRDIGRDVEGGSIGRDVSAGRDGSVVRDTKDRNINKEINNKDKEINHSINNNINRRDINRDKEINPNTNNNDTSNENTVIERFSDMESTDRIGGARGGRALMDVSVFARADPKHKERLIRFYKAKGLVTLMCGDGTNDVGALNEADVGVALLVNEQKKAQPESLREALLSELMDKKVNLGDACVAAPFTIRNGLLSGVLSVVRQGRSTLVTTFQMYKILALNSLITAYSLSFLDSIGIRFNDYQITISGILLAFAFMFLTRCEPLEHISAQRPLTGIFNTYFMTSIMSQTAIHIISTFILVMYIGTPSHYNEKFVPTTLNSSLFILSTSQQVSTFIVNYIGRPFRESFMENAHLRNSLFVCLGFCVFVLFEVNLEMNRALEIVELGDVRMVVMGLMVADWACCYLVERCCARLWGSRTVR</sequence>
<feature type="transmembrane region" description="Helical" evidence="11">
    <location>
        <begin position="643"/>
        <end position="665"/>
    </location>
</feature>
<dbReference type="GO" id="GO:0005524">
    <property type="term" value="F:ATP binding"/>
    <property type="evidence" value="ECO:0007669"/>
    <property type="project" value="UniProtKB-KW"/>
</dbReference>
<dbReference type="SUPFAM" id="SSF56784">
    <property type="entry name" value="HAD-like"/>
    <property type="match status" value="1"/>
</dbReference>
<evidence type="ECO:0000256" key="9">
    <source>
        <dbReference type="ARBA" id="ARBA00023136"/>
    </source>
</evidence>
<reference evidence="12 13" key="1">
    <citation type="journal article" date="2012" name="PLoS Pathog.">
        <title>The genome of the obligate intracellular parasite Trachipleistophora hominis: new insights into microsporidian genome dynamics and reductive evolution.</title>
        <authorList>
            <person name="Heinz E."/>
            <person name="Williams T.A."/>
            <person name="Nakjang S."/>
            <person name="Noel C.J."/>
            <person name="Swan D.C."/>
            <person name="Goldberg A.V."/>
            <person name="Harris S.R."/>
            <person name="Weinmaier T."/>
            <person name="Markert S."/>
            <person name="Becher D."/>
            <person name="Bernhardt J."/>
            <person name="Dagan T."/>
            <person name="Hacker C."/>
            <person name="Lucocq J.M."/>
            <person name="Schweder T."/>
            <person name="Rattei T."/>
            <person name="Hall N."/>
            <person name="Hirt R.P."/>
            <person name="Embley T.M."/>
        </authorList>
    </citation>
    <scope>NUCLEOTIDE SEQUENCE [LARGE SCALE GENOMIC DNA]</scope>
</reference>
<dbReference type="GO" id="GO:0140358">
    <property type="term" value="F:P-type transmembrane transporter activity"/>
    <property type="evidence" value="ECO:0007669"/>
    <property type="project" value="InterPro"/>
</dbReference>
<evidence type="ECO:0000256" key="6">
    <source>
        <dbReference type="ARBA" id="ARBA00022842"/>
    </source>
</evidence>
<evidence type="ECO:0000256" key="7">
    <source>
        <dbReference type="ARBA" id="ARBA00022967"/>
    </source>
</evidence>
<dbReference type="GO" id="GO:0019829">
    <property type="term" value="F:ATPase-coupled monoatomic cation transmembrane transporter activity"/>
    <property type="evidence" value="ECO:0007669"/>
    <property type="project" value="TreeGrafter"/>
</dbReference>
<feature type="non-terminal residue" evidence="12">
    <location>
        <position position="1"/>
    </location>
</feature>
<dbReference type="Pfam" id="PF13246">
    <property type="entry name" value="Cation_ATPase"/>
    <property type="match status" value="1"/>
</dbReference>
<dbReference type="VEuPathDB" id="MicrosporidiaDB:THOM_2150"/>
<dbReference type="PROSITE" id="PS00154">
    <property type="entry name" value="ATPASE_E1_E2"/>
    <property type="match status" value="1"/>
</dbReference>
<dbReference type="Gene3D" id="2.70.150.10">
    <property type="entry name" value="Calcium-transporting ATPase, cytoplasmic transduction domain A"/>
    <property type="match status" value="1"/>
</dbReference>
<dbReference type="SUPFAM" id="SSF81660">
    <property type="entry name" value="Metal cation-transporting ATPase, ATP-binding domain N"/>
    <property type="match status" value="1"/>
</dbReference>
<dbReference type="SFLD" id="SFLDF00027">
    <property type="entry name" value="p-type_atpase"/>
    <property type="match status" value="1"/>
</dbReference>
<dbReference type="GO" id="GO:0016020">
    <property type="term" value="C:membrane"/>
    <property type="evidence" value="ECO:0007669"/>
    <property type="project" value="UniProtKB-SubCell"/>
</dbReference>
<dbReference type="Proteomes" id="UP000011185">
    <property type="component" value="Unassembled WGS sequence"/>
</dbReference>
<keyword evidence="6" id="KW-0460">Magnesium</keyword>
<dbReference type="SFLD" id="SFLDG00002">
    <property type="entry name" value="C1.7:_P-type_atpase_like"/>
    <property type="match status" value="1"/>
</dbReference>
<dbReference type="EMBL" id="JH994008">
    <property type="protein sequence ID" value="ELQ74904.1"/>
    <property type="molecule type" value="Genomic_DNA"/>
</dbReference>
<dbReference type="GO" id="GO:0046872">
    <property type="term" value="F:metal ion binding"/>
    <property type="evidence" value="ECO:0007669"/>
    <property type="project" value="UniProtKB-KW"/>
</dbReference>
<feature type="compositionally biased region" description="Basic and acidic residues" evidence="10">
    <location>
        <begin position="416"/>
        <end position="426"/>
    </location>
</feature>
<dbReference type="AlphaFoldDB" id="L7JU06"/>
<evidence type="ECO:0000256" key="4">
    <source>
        <dbReference type="ARBA" id="ARBA00022741"/>
    </source>
</evidence>
<dbReference type="Gene3D" id="3.40.50.1000">
    <property type="entry name" value="HAD superfamily/HAD-like"/>
    <property type="match status" value="2"/>
</dbReference>
<evidence type="ECO:0000256" key="10">
    <source>
        <dbReference type="SAM" id="MobiDB-lite"/>
    </source>
</evidence>
<dbReference type="SFLD" id="SFLDS00003">
    <property type="entry name" value="Haloacid_Dehalogenase"/>
    <property type="match status" value="1"/>
</dbReference>
<evidence type="ECO:0000256" key="11">
    <source>
        <dbReference type="SAM" id="Phobius"/>
    </source>
</evidence>
<dbReference type="PANTHER" id="PTHR45630">
    <property type="entry name" value="CATION-TRANSPORTING ATPASE-RELATED"/>
    <property type="match status" value="1"/>
</dbReference>
<dbReference type="OrthoDB" id="48943at2759"/>
<evidence type="ECO:0000256" key="2">
    <source>
        <dbReference type="ARBA" id="ARBA00022692"/>
    </source>
</evidence>
<dbReference type="InterPro" id="IPR006544">
    <property type="entry name" value="P-type_TPase_V"/>
</dbReference>
<dbReference type="InterPro" id="IPR044492">
    <property type="entry name" value="P_typ_ATPase_HD_dom"/>
</dbReference>
<feature type="region of interest" description="Disordered" evidence="10">
    <location>
        <begin position="416"/>
        <end position="438"/>
    </location>
</feature>
<gene>
    <name evidence="12" type="ORF">THOM_2150</name>
</gene>
<keyword evidence="8 11" id="KW-1133">Transmembrane helix</keyword>
<dbReference type="InterPro" id="IPR023214">
    <property type="entry name" value="HAD_sf"/>
</dbReference>
<keyword evidence="13" id="KW-1185">Reference proteome</keyword>
<dbReference type="InterPro" id="IPR018303">
    <property type="entry name" value="ATPase_P-typ_P_site"/>
</dbReference>